<dbReference type="OrthoDB" id="5917609at2759"/>
<dbReference type="InterPro" id="IPR004092">
    <property type="entry name" value="Mbt"/>
</dbReference>
<dbReference type="InterPro" id="IPR050548">
    <property type="entry name" value="PcG_chromatin_remod_factors"/>
</dbReference>
<dbReference type="InterPro" id="IPR021987">
    <property type="entry name" value="SLED"/>
</dbReference>
<evidence type="ECO:0000313" key="9">
    <source>
        <dbReference type="Proteomes" id="UP000192578"/>
    </source>
</evidence>
<evidence type="ECO:0000313" key="8">
    <source>
        <dbReference type="EMBL" id="OQV21108.1"/>
    </source>
</evidence>
<gene>
    <name evidence="8" type="ORF">BV898_04872</name>
</gene>
<sequence length="1156" mass="129202">MDGDTIQIFRKEIVSNQSIYQWAHRCELQRRLRAVRIAPAKPAAKLELQQDPTSGSSSSHQALYGDWYPLPIRDNPYRTGDAPPPTGPPAWHNEPYETCEGQWDFYNNLHRRRGEIKDAWELAEAEKRVQQAEREEGRRESSPSHVTTLVPALDNRIGHNPDNAEEVTGASPQGPPAVLPPLPPDEMPALDSMKMELQRAEMEFSWELYLQEMNAHPVPHLAFDHVRKSLENGLEEGQFLEYIYPTESGKKTYWYLELLHARGPEVFVRYFGLEECPLESFWLDLRTADVYSFGSIEKKHPCRPPKVVVQHRKYFGDLNERIKKGLPSPNREALSGHGVALKDRFEVGRWLEVIDDEQPASVWPAVVDKNIGGRLLLKFRKPKKRSLAASEGSSREQSEDSEASGLWIFCTNPRLQAMGRGLKPGFTYAPPKGLELSEKDVNETKDLVQEFLSSSQNPTDIVAVADVFQPFIPSNSHFQKGYCVEFLHPVNRQQICPALITDVFPDGTMAVEVLDFRPEGKKEKIVKICRINSLEVLPVQWGAKNGVRVRAPGMSGDFDWKSYITEHGGSLAPEKWFPHLLPLKNPTFLNRFQRGMKLEVSNPAEPDELCTATVVKIITPLLWVHIDSYGQSSTHCLTFTSTEMFPIGFCGSNDYALKLPRLMTHGRRMATLRGRSQPSPASSPAKSPRSQDSTGESTPTKTPKEKEKTSPPPTLPVAQDFVKVYINPQCNVGPLMNLKKVTNLPRWIGPGPVQGVLDSVITSLISCGSKQAKMLSMVNATGDGPKSVNWERVKIKAKIGGRRQMGQIDVVKNASQVPAFLRNICIQYEACPNLLTTEPVTGDCPETCDQFIKPEPKTVIIRRPLKVAQLMEQKMPGAEEASPLDGSMISEAEIANKEPQSAHTSQADSDEDADMGMPMSLKETVAMDEDADTLPGSLATSRNASPETEIPALLRNGVNGKTRGRSLEEDNGEDQPAKKLKRIPGATTFYVSKPKYLTSPPTAQEPETPSESSSESEDSDESAEYPGPQPASRKAMASASRSFYKGNDSENLPAVPENRLVDDSEYLLHFYKNPDAWTVDDVHKFLKRHLPSSRAPDVLRREGVDGDVLMMMCASDMRYIKLEDHDAIFVANLIERILFSVLITKGQRIPLYANWK</sequence>
<dbReference type="CDD" id="cd20096">
    <property type="entry name" value="MBT_SFMBT_rpt4"/>
    <property type="match status" value="1"/>
</dbReference>
<dbReference type="SUPFAM" id="SSF63748">
    <property type="entry name" value="Tudor/PWWP/MBT"/>
    <property type="match status" value="4"/>
</dbReference>
<proteinExistence type="predicted"/>
<name>A0A1W0X0Y4_HYPEX</name>
<dbReference type="AlphaFoldDB" id="A0A1W0X0Y4"/>
<dbReference type="Gene3D" id="2.30.30.140">
    <property type="match status" value="4"/>
</dbReference>
<evidence type="ECO:0000256" key="1">
    <source>
        <dbReference type="ARBA" id="ARBA00004123"/>
    </source>
</evidence>
<feature type="region of interest" description="Disordered" evidence="6">
    <location>
        <begin position="131"/>
        <end position="177"/>
    </location>
</feature>
<evidence type="ECO:0000256" key="5">
    <source>
        <dbReference type="PROSITE-ProRule" id="PRU00459"/>
    </source>
</evidence>
<dbReference type="CDD" id="cd20094">
    <property type="entry name" value="MBT_SFMBT_rpt2"/>
    <property type="match status" value="1"/>
</dbReference>
<feature type="compositionally biased region" description="Low complexity" evidence="6">
    <location>
        <begin position="675"/>
        <end position="701"/>
    </location>
</feature>
<dbReference type="PANTHER" id="PTHR12247">
    <property type="entry name" value="POLYCOMB GROUP PROTEIN"/>
    <property type="match status" value="1"/>
</dbReference>
<feature type="compositionally biased region" description="Polar residues" evidence="6">
    <location>
        <begin position="898"/>
        <end position="907"/>
    </location>
</feature>
<evidence type="ECO:0000259" key="7">
    <source>
        <dbReference type="Pfam" id="PF12140"/>
    </source>
</evidence>
<dbReference type="GO" id="GO:0003682">
    <property type="term" value="F:chromatin binding"/>
    <property type="evidence" value="ECO:0007669"/>
    <property type="project" value="TreeGrafter"/>
</dbReference>
<feature type="region of interest" description="Disordered" evidence="6">
    <location>
        <begin position="671"/>
        <end position="715"/>
    </location>
</feature>
<dbReference type="InterPro" id="IPR038348">
    <property type="entry name" value="SLED_sf"/>
</dbReference>
<protein>
    <submittedName>
        <fullName evidence="8">Scm-like with four MBT domains protein 2</fullName>
    </submittedName>
</protein>
<keyword evidence="4" id="KW-0539">Nucleus</keyword>
<feature type="compositionally biased region" description="Low complexity" evidence="6">
    <location>
        <begin position="999"/>
        <end position="1013"/>
    </location>
</feature>
<dbReference type="Pfam" id="PF12140">
    <property type="entry name" value="SLED"/>
    <property type="match status" value="1"/>
</dbReference>
<feature type="repeat" description="MBT" evidence="5">
    <location>
        <begin position="312"/>
        <end position="431"/>
    </location>
</feature>
<dbReference type="Gene3D" id="3.90.1150.190">
    <property type="entry name" value="SLED domain"/>
    <property type="match status" value="1"/>
</dbReference>
<dbReference type="GO" id="GO:0045892">
    <property type="term" value="P:negative regulation of DNA-templated transcription"/>
    <property type="evidence" value="ECO:0007669"/>
    <property type="project" value="TreeGrafter"/>
</dbReference>
<evidence type="ECO:0000256" key="4">
    <source>
        <dbReference type="ARBA" id="ARBA00023242"/>
    </source>
</evidence>
<accession>A0A1W0X0Y4</accession>
<keyword evidence="9" id="KW-1185">Reference proteome</keyword>
<dbReference type="EMBL" id="MTYJ01000025">
    <property type="protein sequence ID" value="OQV21108.1"/>
    <property type="molecule type" value="Genomic_DNA"/>
</dbReference>
<evidence type="ECO:0000256" key="2">
    <source>
        <dbReference type="ARBA" id="ARBA00022491"/>
    </source>
</evidence>
<dbReference type="PANTHER" id="PTHR12247:SF132">
    <property type="entry name" value="POLYCOMB PROTEIN SCM"/>
    <property type="match status" value="1"/>
</dbReference>
<feature type="domain" description="SLED" evidence="7">
    <location>
        <begin position="722"/>
        <end position="837"/>
    </location>
</feature>
<feature type="repeat" description="MBT" evidence="5">
    <location>
        <begin position="442"/>
        <end position="552"/>
    </location>
</feature>
<feature type="compositionally biased region" description="Low complexity" evidence="6">
    <location>
        <begin position="1031"/>
        <end position="1042"/>
    </location>
</feature>
<dbReference type="SMART" id="SM00561">
    <property type="entry name" value="MBT"/>
    <property type="match status" value="3"/>
</dbReference>
<comment type="caution">
    <text evidence="8">The sequence shown here is derived from an EMBL/GenBank/DDBJ whole genome shotgun (WGS) entry which is preliminary data.</text>
</comment>
<comment type="subcellular location">
    <subcellularLocation>
        <location evidence="1">Nucleus</location>
    </subcellularLocation>
</comment>
<reference evidence="9" key="1">
    <citation type="submission" date="2017-01" db="EMBL/GenBank/DDBJ databases">
        <title>Comparative genomics of anhydrobiosis in the tardigrade Hypsibius dujardini.</title>
        <authorList>
            <person name="Yoshida Y."/>
            <person name="Koutsovoulos G."/>
            <person name="Laetsch D."/>
            <person name="Stevens L."/>
            <person name="Kumar S."/>
            <person name="Horikawa D."/>
            <person name="Ishino K."/>
            <person name="Komine S."/>
            <person name="Tomita M."/>
            <person name="Blaxter M."/>
            <person name="Arakawa K."/>
        </authorList>
    </citation>
    <scope>NUCLEOTIDE SEQUENCE [LARGE SCALE GENOMIC DNA]</scope>
    <source>
        <strain evidence="9">Z151</strain>
    </source>
</reference>
<feature type="repeat" description="MBT" evidence="5">
    <location>
        <begin position="204"/>
        <end position="306"/>
    </location>
</feature>
<keyword evidence="3" id="KW-0677">Repeat</keyword>
<feature type="compositionally biased region" description="Basic and acidic residues" evidence="6">
    <location>
        <begin position="131"/>
        <end position="142"/>
    </location>
</feature>
<evidence type="ECO:0000256" key="6">
    <source>
        <dbReference type="SAM" id="MobiDB-lite"/>
    </source>
</evidence>
<dbReference type="InterPro" id="IPR013761">
    <property type="entry name" value="SAM/pointed_sf"/>
</dbReference>
<dbReference type="Pfam" id="PF02820">
    <property type="entry name" value="MBT"/>
    <property type="match status" value="3"/>
</dbReference>
<keyword evidence="2" id="KW-0678">Repressor</keyword>
<feature type="compositionally biased region" description="Acidic residues" evidence="6">
    <location>
        <begin position="1014"/>
        <end position="1023"/>
    </location>
</feature>
<dbReference type="PROSITE" id="PS51079">
    <property type="entry name" value="MBT"/>
    <property type="match status" value="4"/>
</dbReference>
<dbReference type="GO" id="GO:0042393">
    <property type="term" value="F:histone binding"/>
    <property type="evidence" value="ECO:0007669"/>
    <property type="project" value="TreeGrafter"/>
</dbReference>
<evidence type="ECO:0000256" key="3">
    <source>
        <dbReference type="ARBA" id="ARBA00022737"/>
    </source>
</evidence>
<dbReference type="Gene3D" id="1.10.150.50">
    <property type="entry name" value="Transcription Factor, Ets-1"/>
    <property type="match status" value="1"/>
</dbReference>
<feature type="repeat" description="MBT" evidence="5">
    <location>
        <begin position="558"/>
        <end position="660"/>
    </location>
</feature>
<organism evidence="8 9">
    <name type="scientific">Hypsibius exemplaris</name>
    <name type="common">Freshwater tardigrade</name>
    <dbReference type="NCBI Taxonomy" id="2072580"/>
    <lineage>
        <taxon>Eukaryota</taxon>
        <taxon>Metazoa</taxon>
        <taxon>Ecdysozoa</taxon>
        <taxon>Tardigrada</taxon>
        <taxon>Eutardigrada</taxon>
        <taxon>Parachela</taxon>
        <taxon>Hypsibioidea</taxon>
        <taxon>Hypsibiidae</taxon>
        <taxon>Hypsibius</taxon>
    </lineage>
</organism>
<feature type="region of interest" description="Disordered" evidence="6">
    <location>
        <begin position="895"/>
        <end position="916"/>
    </location>
</feature>
<dbReference type="Proteomes" id="UP000192578">
    <property type="component" value="Unassembled WGS sequence"/>
</dbReference>
<dbReference type="SUPFAM" id="SSF47769">
    <property type="entry name" value="SAM/Pointed domain"/>
    <property type="match status" value="1"/>
</dbReference>
<dbReference type="GO" id="GO:0005634">
    <property type="term" value="C:nucleus"/>
    <property type="evidence" value="ECO:0007669"/>
    <property type="project" value="UniProtKB-SubCell"/>
</dbReference>
<feature type="region of interest" description="Disordered" evidence="6">
    <location>
        <begin position="933"/>
        <end position="1055"/>
    </location>
</feature>